<protein>
    <recommendedName>
        <fullName evidence="2">General stress protein FMN-binding split barrel domain-containing protein</fullName>
    </recommendedName>
</protein>
<dbReference type="EMBL" id="KQ964418">
    <property type="protein sequence ID" value="KXN75035.1"/>
    <property type="molecule type" value="Genomic_DNA"/>
</dbReference>
<evidence type="ECO:0000259" key="2">
    <source>
        <dbReference type="Pfam" id="PF16242"/>
    </source>
</evidence>
<reference evidence="3 4" key="1">
    <citation type="journal article" date="2015" name="Genome Biol. Evol.">
        <title>Phylogenomic analyses indicate that early fungi evolved digesting cell walls of algal ancestors of land plants.</title>
        <authorList>
            <person name="Chang Y."/>
            <person name="Wang S."/>
            <person name="Sekimoto S."/>
            <person name="Aerts A.L."/>
            <person name="Choi C."/>
            <person name="Clum A."/>
            <person name="LaButti K.M."/>
            <person name="Lindquist E.A."/>
            <person name="Yee Ngan C."/>
            <person name="Ohm R.A."/>
            <person name="Salamov A.A."/>
            <person name="Grigoriev I.V."/>
            <person name="Spatafora J.W."/>
            <person name="Berbee M.L."/>
        </authorList>
    </citation>
    <scope>NUCLEOTIDE SEQUENCE [LARGE SCALE GENOMIC DNA]</scope>
    <source>
        <strain evidence="3 4">NRRL 28638</strain>
    </source>
</reference>
<dbReference type="PANTHER" id="PTHR34818:SF1">
    <property type="entry name" value="PROTEIN BLI-3"/>
    <property type="match status" value="1"/>
</dbReference>
<feature type="region of interest" description="Disordered" evidence="1">
    <location>
        <begin position="1"/>
        <end position="107"/>
    </location>
</feature>
<feature type="compositionally biased region" description="Basic and acidic residues" evidence="1">
    <location>
        <begin position="64"/>
        <end position="75"/>
    </location>
</feature>
<evidence type="ECO:0000313" key="3">
    <source>
        <dbReference type="EMBL" id="KXN75035.1"/>
    </source>
</evidence>
<dbReference type="OrthoDB" id="434253at2759"/>
<gene>
    <name evidence="3" type="ORF">CONCODRAFT_165287</name>
</gene>
<dbReference type="InterPro" id="IPR012349">
    <property type="entry name" value="Split_barrel_FMN-bd"/>
</dbReference>
<sequence>MSESSKDKGTQSSDTSKISEAGLSRVDDTHKKAEDITSEAKRRVKTSQDPINIDTQAQTQQQQKEYEKLWEHADDVESPSKSPSGNAEDQLPNKSLGTPPPEVEASKFEAPTINDKVKEFTKLIKDFNQATLVTTDSNNGQLKSRIMYVYDRIEEIQFYLLSKHDSDLISDINADPKVNLTFQQSERASANWCSISAVATVVTDHNIIEKLWNNSVRNWLKDLGDKRKDASKTDPRIVAILIEPKAIDYFLDNQSAFEKIKYAMYSQKPAKYGREATYHLTSDEIDCYAKVHSHLK</sequence>
<organism evidence="3 4">
    <name type="scientific">Conidiobolus coronatus (strain ATCC 28846 / CBS 209.66 / NRRL 28638)</name>
    <name type="common">Delacroixia coronata</name>
    <dbReference type="NCBI Taxonomy" id="796925"/>
    <lineage>
        <taxon>Eukaryota</taxon>
        <taxon>Fungi</taxon>
        <taxon>Fungi incertae sedis</taxon>
        <taxon>Zoopagomycota</taxon>
        <taxon>Entomophthoromycotina</taxon>
        <taxon>Entomophthoromycetes</taxon>
        <taxon>Entomophthorales</taxon>
        <taxon>Ancylistaceae</taxon>
        <taxon>Conidiobolus</taxon>
    </lineage>
</organism>
<evidence type="ECO:0000256" key="1">
    <source>
        <dbReference type="SAM" id="MobiDB-lite"/>
    </source>
</evidence>
<feature type="compositionally biased region" description="Basic and acidic residues" evidence="1">
    <location>
        <begin position="25"/>
        <end position="41"/>
    </location>
</feature>
<dbReference type="InterPro" id="IPR038725">
    <property type="entry name" value="YdaG_split_barrel_FMN-bd"/>
</dbReference>
<name>A0A137PJ82_CONC2</name>
<dbReference type="InterPro" id="IPR052917">
    <property type="entry name" value="Stress-Dev_Protein"/>
</dbReference>
<feature type="compositionally biased region" description="Polar residues" evidence="1">
    <location>
        <begin position="79"/>
        <end position="96"/>
    </location>
</feature>
<proteinExistence type="predicted"/>
<evidence type="ECO:0000313" key="4">
    <source>
        <dbReference type="Proteomes" id="UP000070444"/>
    </source>
</evidence>
<dbReference type="Proteomes" id="UP000070444">
    <property type="component" value="Unassembled WGS sequence"/>
</dbReference>
<dbReference type="SUPFAM" id="SSF50475">
    <property type="entry name" value="FMN-binding split barrel"/>
    <property type="match status" value="1"/>
</dbReference>
<dbReference type="AlphaFoldDB" id="A0A137PJ82"/>
<accession>A0A137PJ82</accession>
<dbReference type="STRING" id="796925.A0A137PJ82"/>
<dbReference type="PANTHER" id="PTHR34818">
    <property type="entry name" value="PROTEIN BLI-3"/>
    <property type="match status" value="1"/>
</dbReference>
<dbReference type="Pfam" id="PF16242">
    <property type="entry name" value="Pyrid_ox_like"/>
    <property type="match status" value="1"/>
</dbReference>
<keyword evidence="4" id="KW-1185">Reference proteome</keyword>
<dbReference type="Gene3D" id="2.30.110.10">
    <property type="entry name" value="Electron Transport, Fmn-binding Protein, Chain A"/>
    <property type="match status" value="1"/>
</dbReference>
<feature type="domain" description="General stress protein FMN-binding split barrel" evidence="2">
    <location>
        <begin position="115"/>
        <end position="256"/>
    </location>
</feature>